<keyword evidence="1" id="KW-1133">Transmembrane helix</keyword>
<keyword evidence="1" id="KW-0472">Membrane</keyword>
<dbReference type="AlphaFoldDB" id="L2GKM6"/>
<evidence type="ECO:0000313" key="4">
    <source>
        <dbReference type="Proteomes" id="UP000011082"/>
    </source>
</evidence>
<dbReference type="Proteomes" id="UP000011082">
    <property type="component" value="Unassembled WGS sequence"/>
</dbReference>
<gene>
    <name evidence="3" type="ORF">VICG_02117</name>
</gene>
<evidence type="ECO:0000256" key="2">
    <source>
        <dbReference type="SAM" id="SignalP"/>
    </source>
</evidence>
<keyword evidence="1" id="KW-0812">Transmembrane</keyword>
<organism evidence="3 4">
    <name type="scientific">Vittaforma corneae (strain ATCC 50505)</name>
    <name type="common">Microsporidian parasite</name>
    <name type="synonym">Nosema corneum</name>
    <dbReference type="NCBI Taxonomy" id="993615"/>
    <lineage>
        <taxon>Eukaryota</taxon>
        <taxon>Fungi</taxon>
        <taxon>Fungi incertae sedis</taxon>
        <taxon>Microsporidia</taxon>
        <taxon>Nosematidae</taxon>
        <taxon>Vittaforma</taxon>
    </lineage>
</organism>
<dbReference type="InParanoid" id="L2GKM6"/>
<dbReference type="HOGENOM" id="CLU_642825_0_0_1"/>
<feature type="transmembrane region" description="Helical" evidence="1">
    <location>
        <begin position="255"/>
        <end position="278"/>
    </location>
</feature>
<feature type="transmembrane region" description="Helical" evidence="1">
    <location>
        <begin position="350"/>
        <end position="374"/>
    </location>
</feature>
<dbReference type="VEuPathDB" id="MicrosporidiaDB:VICG_02117"/>
<reference evidence="4" key="1">
    <citation type="submission" date="2011-05" db="EMBL/GenBank/DDBJ databases">
        <title>The genome sequence of Vittaforma corneae strain ATCC 50505.</title>
        <authorList>
            <consortium name="The Broad Institute Genome Sequencing Platform"/>
            <person name="Cuomo C."/>
            <person name="Didier E."/>
            <person name="Bowers L."/>
            <person name="Young S.K."/>
            <person name="Zeng Q."/>
            <person name="Gargeya S."/>
            <person name="Fitzgerald M."/>
            <person name="Haas B."/>
            <person name="Abouelleil A."/>
            <person name="Alvarado L."/>
            <person name="Arachchi H.M."/>
            <person name="Berlin A."/>
            <person name="Chapman S.B."/>
            <person name="Gearin G."/>
            <person name="Goldberg J."/>
            <person name="Griggs A."/>
            <person name="Gujja S."/>
            <person name="Hansen M."/>
            <person name="Heiman D."/>
            <person name="Howarth C."/>
            <person name="Larimer J."/>
            <person name="Lui A."/>
            <person name="MacDonald P.J.P."/>
            <person name="McCowen C."/>
            <person name="Montmayeur A."/>
            <person name="Murphy C."/>
            <person name="Neiman D."/>
            <person name="Pearson M."/>
            <person name="Priest M."/>
            <person name="Roberts A."/>
            <person name="Saif S."/>
            <person name="Shea T."/>
            <person name="Sisk P."/>
            <person name="Stolte C."/>
            <person name="Sykes S."/>
            <person name="Wortman J."/>
            <person name="Nusbaum C."/>
            <person name="Birren B."/>
        </authorList>
    </citation>
    <scope>NUCLEOTIDE SEQUENCE [LARGE SCALE GENOMIC DNA]</scope>
    <source>
        <strain evidence="4">ATCC 50505</strain>
    </source>
</reference>
<dbReference type="RefSeq" id="XP_007605562.1">
    <property type="nucleotide sequence ID" value="XM_007605500.1"/>
</dbReference>
<feature type="transmembrane region" description="Helical" evidence="1">
    <location>
        <begin position="121"/>
        <end position="142"/>
    </location>
</feature>
<dbReference type="GeneID" id="19882827"/>
<feature type="transmembrane region" description="Helical" evidence="1">
    <location>
        <begin position="154"/>
        <end position="175"/>
    </location>
</feature>
<keyword evidence="4" id="KW-1185">Reference proteome</keyword>
<feature type="signal peptide" evidence="2">
    <location>
        <begin position="1"/>
        <end position="25"/>
    </location>
</feature>
<sequence length="427" mass="49570">MRKANVIKTTKLYFTILLAMQTVLARDVTATRDLELSTYSEHYTSDYLFSKHQAFVQQAQQENNDSGYSEDEEERSDDLMKIDRTQADIEQNSKEFAQSDRTNTYQRYGGEHPIKRSVSSVIFDFSSLVPYLLIVLGVVARLDTIDIPDLAKNPFLIVSFYMLVSSCLAMLLPPLKRIHGIFLPVYINFSILAIGYSMFYFLVHNINAFLSVLQTEEHMDQFSKFLDYFNTSDKDAILHSTHEALENIKSITESIYFQIGMIVLIAIFTFFTLCYFLSFRFSLEKLSLVQIPLLLGLSVYYTYEISELISQCDSWYCLPFKALRNINSLINDSWLSSFVNENVKMACEYVFWWMPFLTVLVGVLWIVFMIDMAIWNTVGDRFSTNSDYFGMETMMLRNDFKFAGLQDSEYGSNESFIPIENEPMDKY</sequence>
<proteinExistence type="predicted"/>
<evidence type="ECO:0000313" key="3">
    <source>
        <dbReference type="EMBL" id="ELA40847.1"/>
    </source>
</evidence>
<feature type="transmembrane region" description="Helical" evidence="1">
    <location>
        <begin position="181"/>
        <end position="203"/>
    </location>
</feature>
<keyword evidence="2" id="KW-0732">Signal</keyword>
<feature type="chain" id="PRO_5003959961" evidence="2">
    <location>
        <begin position="26"/>
        <end position="427"/>
    </location>
</feature>
<dbReference type="EMBL" id="JH370175">
    <property type="protein sequence ID" value="ELA40847.1"/>
    <property type="molecule type" value="Genomic_DNA"/>
</dbReference>
<name>L2GKM6_VITCO</name>
<accession>L2GKM6</accession>
<evidence type="ECO:0000256" key="1">
    <source>
        <dbReference type="SAM" id="Phobius"/>
    </source>
</evidence>
<protein>
    <submittedName>
        <fullName evidence="3">Uncharacterized protein</fullName>
    </submittedName>
</protein>